<dbReference type="PROSITE" id="PS50865">
    <property type="entry name" value="ZF_MYND_2"/>
    <property type="match status" value="1"/>
</dbReference>
<name>A0A8C5DKE1_GOUWI</name>
<dbReference type="PANTHER" id="PTHR46533:SF1">
    <property type="entry name" value="ZINC FINGER MYND DOMAIN-CONTAINING PROTEIN 12"/>
    <property type="match status" value="1"/>
</dbReference>
<dbReference type="Gene3D" id="1.25.40.10">
    <property type="entry name" value="Tetratricopeptide repeat domain"/>
    <property type="match status" value="1"/>
</dbReference>
<feature type="domain" description="MYND-type" evidence="5">
    <location>
        <begin position="22"/>
        <end position="59"/>
    </location>
</feature>
<dbReference type="Pfam" id="PF01753">
    <property type="entry name" value="zf-MYND"/>
    <property type="match status" value="1"/>
</dbReference>
<protein>
    <recommendedName>
        <fullName evidence="5">MYND-type domain-containing protein</fullName>
    </recommendedName>
</protein>
<evidence type="ECO:0000256" key="3">
    <source>
        <dbReference type="ARBA" id="ARBA00022833"/>
    </source>
</evidence>
<dbReference type="SUPFAM" id="SSF144232">
    <property type="entry name" value="HIT/MYND zinc finger-like"/>
    <property type="match status" value="1"/>
</dbReference>
<evidence type="ECO:0000313" key="7">
    <source>
        <dbReference type="Proteomes" id="UP000694680"/>
    </source>
</evidence>
<keyword evidence="1" id="KW-0479">Metal-binding</keyword>
<gene>
    <name evidence="6" type="primary">zmynd12</name>
</gene>
<sequence length="322" mass="36423">MEAQELKEIFPLTFSKGNKKLCELCQRPAHLQCNQCQVTYYCGVKHQQTDWVGIHQRICQFLVPLHAKTAFGLQKLSQQELIEICKCEVQIKLSERKHLEALPAAHLCLRYSKEVYGPNTMELVPVYLLLAEANMGLGNLSLVREFLSQAELVVSENPDCGHGVHQQLCRNLGHLHALSGHLDAALHYFANDVYHSSEEYGLDSTCTCTGLFLLADVFDKQGNTAVVRSMYSEVAQVWHRLLQTQIQNPDTVSDSSYDKAQRVEQEKMLMSMLEFERKDSRTNPAQTAVVAHCLAMLAFLGEDDQKVSRLLQRCLLIALAFK</sequence>
<dbReference type="GO" id="GO:0008270">
    <property type="term" value="F:zinc ion binding"/>
    <property type="evidence" value="ECO:0007669"/>
    <property type="project" value="UniProtKB-KW"/>
</dbReference>
<dbReference type="InterPro" id="IPR011990">
    <property type="entry name" value="TPR-like_helical_dom_sf"/>
</dbReference>
<dbReference type="AlphaFoldDB" id="A0A8C5DKE1"/>
<keyword evidence="7" id="KW-1185">Reference proteome</keyword>
<dbReference type="Proteomes" id="UP000694680">
    <property type="component" value="Chromosome 7"/>
</dbReference>
<dbReference type="PROSITE" id="PS01360">
    <property type="entry name" value="ZF_MYND_1"/>
    <property type="match status" value="1"/>
</dbReference>
<evidence type="ECO:0000256" key="4">
    <source>
        <dbReference type="PROSITE-ProRule" id="PRU00134"/>
    </source>
</evidence>
<keyword evidence="3" id="KW-0862">Zinc</keyword>
<evidence type="ECO:0000259" key="5">
    <source>
        <dbReference type="PROSITE" id="PS50865"/>
    </source>
</evidence>
<proteinExistence type="predicted"/>
<keyword evidence="2 4" id="KW-0863">Zinc-finger</keyword>
<dbReference type="Gene3D" id="6.10.140.2220">
    <property type="match status" value="1"/>
</dbReference>
<dbReference type="Ensembl" id="ENSGWIT00000004875.1">
    <property type="protein sequence ID" value="ENSGWIP00000004547.1"/>
    <property type="gene ID" value="ENSGWIG00000002444.1"/>
</dbReference>
<reference evidence="6" key="3">
    <citation type="submission" date="2025-09" db="UniProtKB">
        <authorList>
            <consortium name="Ensembl"/>
        </authorList>
    </citation>
    <scope>IDENTIFICATION</scope>
</reference>
<dbReference type="PANTHER" id="PTHR46533">
    <property type="entry name" value="ZINC FINGER MYND DOMAIN-CONTAINING PROTEIN 12"/>
    <property type="match status" value="1"/>
</dbReference>
<dbReference type="InterPro" id="IPR002893">
    <property type="entry name" value="Znf_MYND"/>
</dbReference>
<reference evidence="6" key="2">
    <citation type="submission" date="2025-08" db="UniProtKB">
        <authorList>
            <consortium name="Ensembl"/>
        </authorList>
    </citation>
    <scope>IDENTIFICATION</scope>
</reference>
<dbReference type="InterPro" id="IPR053248">
    <property type="entry name" value="Zinc_finger_MYND_domain"/>
</dbReference>
<organism evidence="6 7">
    <name type="scientific">Gouania willdenowi</name>
    <name type="common">Blunt-snouted clingfish</name>
    <name type="synonym">Lepadogaster willdenowi</name>
    <dbReference type="NCBI Taxonomy" id="441366"/>
    <lineage>
        <taxon>Eukaryota</taxon>
        <taxon>Metazoa</taxon>
        <taxon>Chordata</taxon>
        <taxon>Craniata</taxon>
        <taxon>Vertebrata</taxon>
        <taxon>Euteleostomi</taxon>
        <taxon>Actinopterygii</taxon>
        <taxon>Neopterygii</taxon>
        <taxon>Teleostei</taxon>
        <taxon>Neoteleostei</taxon>
        <taxon>Acanthomorphata</taxon>
        <taxon>Ovalentaria</taxon>
        <taxon>Blenniimorphae</taxon>
        <taxon>Blenniiformes</taxon>
        <taxon>Gobiesocoidei</taxon>
        <taxon>Gobiesocidae</taxon>
        <taxon>Gobiesocinae</taxon>
        <taxon>Gouania</taxon>
    </lineage>
</organism>
<evidence type="ECO:0000256" key="1">
    <source>
        <dbReference type="ARBA" id="ARBA00022723"/>
    </source>
</evidence>
<evidence type="ECO:0000313" key="6">
    <source>
        <dbReference type="Ensembl" id="ENSGWIP00000004547.1"/>
    </source>
</evidence>
<accession>A0A8C5DKE1</accession>
<evidence type="ECO:0000256" key="2">
    <source>
        <dbReference type="ARBA" id="ARBA00022771"/>
    </source>
</evidence>
<reference evidence="6" key="1">
    <citation type="submission" date="2020-06" db="EMBL/GenBank/DDBJ databases">
        <authorList>
            <consortium name="Wellcome Sanger Institute Data Sharing"/>
        </authorList>
    </citation>
    <scope>NUCLEOTIDE SEQUENCE [LARGE SCALE GENOMIC DNA]</scope>
</reference>